<reference evidence="2" key="1">
    <citation type="submission" date="2019-11" db="EMBL/GenBank/DDBJ databases">
        <authorList>
            <person name="Feng L."/>
        </authorList>
    </citation>
    <scope>NUCLEOTIDE SEQUENCE</scope>
    <source>
        <strain evidence="2">FplautiiLFYP42</strain>
    </source>
</reference>
<dbReference type="GO" id="GO:0006260">
    <property type="term" value="P:DNA replication"/>
    <property type="evidence" value="ECO:0007669"/>
    <property type="project" value="TreeGrafter"/>
</dbReference>
<dbReference type="InterPro" id="IPR003593">
    <property type="entry name" value="AAA+_ATPase"/>
</dbReference>
<dbReference type="SUPFAM" id="SSF52540">
    <property type="entry name" value="P-loop containing nucleoside triphosphate hydrolases"/>
    <property type="match status" value="1"/>
</dbReference>
<dbReference type="PANTHER" id="PTHR30050">
    <property type="entry name" value="CHROMOSOMAL REPLICATION INITIATOR PROTEIN DNAA"/>
    <property type="match status" value="1"/>
</dbReference>
<evidence type="ECO:0000313" key="2">
    <source>
        <dbReference type="EMBL" id="VYU26650.1"/>
    </source>
</evidence>
<sequence>MTDSLFEVVASATRELTKYGFSTQEFATLVQQHNMTDVEVLAVAKVFDYLLEKRERSTVEFLLRTSRLPMKVPKTFDNFDFNRITGKNVDRLRSLSTLSALYAHKNLAFIGRPGTGKTHLAQAFGRTCCEHGFKSYFIKMTELRDRMTSARRTGRESNLLAYLVRPSCLIIDEVGHCEFDKENTRLFFDMVDRRYQKEGFSNMVFTSNRDPAQWKENFCENDALLCALDRIFDDAVVFTIKGESFRGRKLETVALRTSTGSPADPQQAG</sequence>
<dbReference type="PIRSF" id="PIRSF003073">
    <property type="entry name" value="DNAC_TnpB_IstB"/>
    <property type="match status" value="1"/>
</dbReference>
<dbReference type="InterPro" id="IPR028350">
    <property type="entry name" value="DNAC/IstB-like"/>
</dbReference>
<dbReference type="GO" id="GO:0005524">
    <property type="term" value="F:ATP binding"/>
    <property type="evidence" value="ECO:0007669"/>
    <property type="project" value="InterPro"/>
</dbReference>
<protein>
    <submittedName>
        <fullName evidence="2">Transposase/IS protein</fullName>
    </submittedName>
</protein>
<dbReference type="Pfam" id="PF01695">
    <property type="entry name" value="IstB_IS21"/>
    <property type="match status" value="1"/>
</dbReference>
<evidence type="ECO:0000259" key="1">
    <source>
        <dbReference type="SMART" id="SM00382"/>
    </source>
</evidence>
<dbReference type="Gene3D" id="3.40.50.300">
    <property type="entry name" value="P-loop containing nucleotide triphosphate hydrolases"/>
    <property type="match status" value="1"/>
</dbReference>
<proteinExistence type="predicted"/>
<dbReference type="InterPro" id="IPR027417">
    <property type="entry name" value="P-loop_NTPase"/>
</dbReference>
<gene>
    <name evidence="2" type="ORF">FPLFYP42_01760</name>
</gene>
<organism evidence="2">
    <name type="scientific">Flavonifractor plautii</name>
    <name type="common">Fusobacterium plautii</name>
    <dbReference type="NCBI Taxonomy" id="292800"/>
    <lineage>
        <taxon>Bacteria</taxon>
        <taxon>Bacillati</taxon>
        <taxon>Bacillota</taxon>
        <taxon>Clostridia</taxon>
        <taxon>Eubacteriales</taxon>
        <taxon>Oscillospiraceae</taxon>
        <taxon>Flavonifractor</taxon>
    </lineage>
</organism>
<dbReference type="PANTHER" id="PTHR30050:SF4">
    <property type="entry name" value="ATP-BINDING PROTEIN RV3427C IN INSERTION SEQUENCE-RELATED"/>
    <property type="match status" value="1"/>
</dbReference>
<dbReference type="CDD" id="cd00009">
    <property type="entry name" value="AAA"/>
    <property type="match status" value="1"/>
</dbReference>
<accession>A0A6N3DCP2</accession>
<dbReference type="InterPro" id="IPR002611">
    <property type="entry name" value="IstB_ATP-bd"/>
</dbReference>
<feature type="domain" description="AAA+ ATPase" evidence="1">
    <location>
        <begin position="103"/>
        <end position="238"/>
    </location>
</feature>
<name>A0A6N3DCP2_FLAPL</name>
<dbReference type="SMART" id="SM00382">
    <property type="entry name" value="AAA"/>
    <property type="match status" value="1"/>
</dbReference>
<dbReference type="AlphaFoldDB" id="A0A6N3DCP2"/>
<dbReference type="RefSeq" id="WP_206671893.1">
    <property type="nucleotide sequence ID" value="NZ_CACRUB010000031.1"/>
</dbReference>
<dbReference type="EMBL" id="CACRUB010000031">
    <property type="protein sequence ID" value="VYU26650.1"/>
    <property type="molecule type" value="Genomic_DNA"/>
</dbReference>